<evidence type="ECO:0000313" key="3">
    <source>
        <dbReference type="EMBL" id="SIR46555.1"/>
    </source>
</evidence>
<dbReference type="Proteomes" id="UP000186308">
    <property type="component" value="Unassembled WGS sequence"/>
</dbReference>
<proteinExistence type="predicted"/>
<dbReference type="InterPro" id="IPR026881">
    <property type="entry name" value="WYL_dom"/>
</dbReference>
<dbReference type="GO" id="GO:0003677">
    <property type="term" value="F:DNA binding"/>
    <property type="evidence" value="ECO:0007669"/>
    <property type="project" value="UniProtKB-KW"/>
</dbReference>
<dbReference type="InterPro" id="IPR057727">
    <property type="entry name" value="WCX_dom"/>
</dbReference>
<dbReference type="PANTHER" id="PTHR34580:SF1">
    <property type="entry name" value="PROTEIN PAFC"/>
    <property type="match status" value="1"/>
</dbReference>
<dbReference type="Pfam" id="PF13280">
    <property type="entry name" value="WYL"/>
    <property type="match status" value="1"/>
</dbReference>
<feature type="domain" description="WCX" evidence="2">
    <location>
        <begin position="266"/>
        <end position="327"/>
    </location>
</feature>
<dbReference type="PANTHER" id="PTHR34580">
    <property type="match status" value="1"/>
</dbReference>
<dbReference type="EMBL" id="FTNE01000035">
    <property type="protein sequence ID" value="SIR46555.1"/>
    <property type="molecule type" value="Genomic_DNA"/>
</dbReference>
<gene>
    <name evidence="3" type="ORF">SAMN05421828_13523</name>
</gene>
<dbReference type="PROSITE" id="PS52050">
    <property type="entry name" value="WYL"/>
    <property type="match status" value="1"/>
</dbReference>
<dbReference type="AlphaFoldDB" id="A0A8G2CNM2"/>
<reference evidence="3 4" key="1">
    <citation type="submission" date="2017-01" db="EMBL/GenBank/DDBJ databases">
        <authorList>
            <person name="Varghese N."/>
            <person name="Submissions S."/>
        </authorList>
    </citation>
    <scope>NUCLEOTIDE SEQUENCE [LARGE SCALE GENOMIC DNA]</scope>
    <source>
        <strain evidence="3 4">ATCC 35905</strain>
    </source>
</reference>
<name>A0A8G2CNM2_ACIRU</name>
<dbReference type="InterPro" id="IPR051534">
    <property type="entry name" value="CBASS_pafABC_assoc_protein"/>
</dbReference>
<keyword evidence="3" id="KW-0238">DNA-binding</keyword>
<accession>A0A8G2CNM2</accession>
<evidence type="ECO:0000259" key="1">
    <source>
        <dbReference type="Pfam" id="PF13280"/>
    </source>
</evidence>
<evidence type="ECO:0000259" key="2">
    <source>
        <dbReference type="Pfam" id="PF25583"/>
    </source>
</evidence>
<dbReference type="Pfam" id="PF25583">
    <property type="entry name" value="WCX"/>
    <property type="match status" value="1"/>
</dbReference>
<keyword evidence="4" id="KW-1185">Reference proteome</keyword>
<comment type="caution">
    <text evidence="3">The sequence shown here is derived from an EMBL/GenBank/DDBJ whole genome shotgun (WGS) entry which is preliminary data.</text>
</comment>
<dbReference type="RefSeq" id="WP_175612132.1">
    <property type="nucleotide sequence ID" value="NZ_FTNE01000035.1"/>
</dbReference>
<sequence>MLITVKDGMNLSPSRRAPSAGAVRYEPGTRLVRLAVRLAGSRMGLSLEEMAAELKVGRRTAERLRDRLEEMFPQLAYTDDENRVRRWRLPRETLPALPAQPGAIATIETLARELAAKGDDARAADLRDAAATLRAMMTPVALRRSEPDIEALMQAEGTAASPGPRLKLDRGTLTDLRTAILGMHAIELKYRPAGETRTSIYILCPYGILYGRRAYLVARKSGSPDMRLWRIDRISDLLVLPECLRRHEFDLAAYAAQSFGVFQEPPRDVVLRFSADAAEDAAAWVFHPSQQVEPQADGSLLVRLRCGGMRELGWHLHTWGDAVEVLAGDVPR</sequence>
<evidence type="ECO:0000313" key="4">
    <source>
        <dbReference type="Proteomes" id="UP000186308"/>
    </source>
</evidence>
<feature type="domain" description="WYL" evidence="1">
    <location>
        <begin position="172"/>
        <end position="237"/>
    </location>
</feature>
<organism evidence="3 4">
    <name type="scientific">Acidiphilium rubrum</name>
    <dbReference type="NCBI Taxonomy" id="526"/>
    <lineage>
        <taxon>Bacteria</taxon>
        <taxon>Pseudomonadati</taxon>
        <taxon>Pseudomonadota</taxon>
        <taxon>Alphaproteobacteria</taxon>
        <taxon>Acetobacterales</taxon>
        <taxon>Acidocellaceae</taxon>
        <taxon>Acidiphilium</taxon>
    </lineage>
</organism>
<protein>
    <submittedName>
        <fullName evidence="3">Predicted DNA-binding transcriptional regulator YafY, contains an HTH and WYL domains</fullName>
    </submittedName>
</protein>